<keyword evidence="2" id="KW-0808">Transferase</keyword>
<organism evidence="2 3">
    <name type="scientific">Amycolatopsis thermophila</name>
    <dbReference type="NCBI Taxonomy" id="206084"/>
    <lineage>
        <taxon>Bacteria</taxon>
        <taxon>Bacillati</taxon>
        <taxon>Actinomycetota</taxon>
        <taxon>Actinomycetes</taxon>
        <taxon>Pseudonocardiales</taxon>
        <taxon>Pseudonocardiaceae</taxon>
        <taxon>Amycolatopsis</taxon>
    </lineage>
</organism>
<dbReference type="SUPFAM" id="SSF56112">
    <property type="entry name" value="Protein kinase-like (PK-like)"/>
    <property type="match status" value="1"/>
</dbReference>
<feature type="domain" description="Aminoglycoside phosphotransferase" evidence="1">
    <location>
        <begin position="28"/>
        <end position="263"/>
    </location>
</feature>
<dbReference type="InterPro" id="IPR041726">
    <property type="entry name" value="ACAD10_11_N"/>
</dbReference>
<evidence type="ECO:0000313" key="2">
    <source>
        <dbReference type="EMBL" id="MDQ0382293.1"/>
    </source>
</evidence>
<evidence type="ECO:0000259" key="1">
    <source>
        <dbReference type="Pfam" id="PF01636"/>
    </source>
</evidence>
<dbReference type="Gene3D" id="3.30.200.20">
    <property type="entry name" value="Phosphorylase Kinase, domain 1"/>
    <property type="match status" value="1"/>
</dbReference>
<dbReference type="Gene3D" id="3.90.1200.10">
    <property type="match status" value="1"/>
</dbReference>
<dbReference type="CDD" id="cd05154">
    <property type="entry name" value="ACAD10_11_N-like"/>
    <property type="match status" value="1"/>
</dbReference>
<sequence>MNAPAQLLDRTLARWLTEHTGRGGPWELRRLAGGNSNETCLLACGEARYVLRRPPRHALSASAHSVAREHRVLTALAGSGVPAPRPVVLCEDPAVPMAPFLVMEHVPDAVSVTGELPAAYAGQEDAVIRLADAMVDALAAVHLLDWQAVGLDGFGRPEGFLARQVPRWHRQWTAIARRPLPAMDEVAEWLEGNRPPGSPPALLHGDFHLDNCLVSVREPRLRAVIDWEMATIGDPLLDLGLLLAFWGPRPIARPAMPAIQAVSRTPGAPGRDHLLARYEAATGRPAEHIEYYQCLAFFKLATIVEAAWSQHLAGELDTPYARALEHDVPALLEEAATLAGLRG</sequence>
<dbReference type="GO" id="GO:0016301">
    <property type="term" value="F:kinase activity"/>
    <property type="evidence" value="ECO:0007669"/>
    <property type="project" value="UniProtKB-KW"/>
</dbReference>
<dbReference type="Pfam" id="PF01636">
    <property type="entry name" value="APH"/>
    <property type="match status" value="1"/>
</dbReference>
<dbReference type="EMBL" id="JAUSUT010000001">
    <property type="protein sequence ID" value="MDQ0382293.1"/>
    <property type="molecule type" value="Genomic_DNA"/>
</dbReference>
<accession>A0ABU0F3Y4</accession>
<keyword evidence="2" id="KW-0418">Kinase</keyword>
<dbReference type="InterPro" id="IPR002575">
    <property type="entry name" value="Aminoglycoside_PTrfase"/>
</dbReference>
<dbReference type="PANTHER" id="PTHR47829:SF1">
    <property type="entry name" value="HAD FAMILY PHOSPHATASE"/>
    <property type="match status" value="1"/>
</dbReference>
<dbReference type="Proteomes" id="UP001229651">
    <property type="component" value="Unassembled WGS sequence"/>
</dbReference>
<protein>
    <submittedName>
        <fullName evidence="2">Aminoglycoside phosphotransferase (APT) family kinase protein</fullName>
    </submittedName>
</protein>
<comment type="caution">
    <text evidence="2">The sequence shown here is derived from an EMBL/GenBank/DDBJ whole genome shotgun (WGS) entry which is preliminary data.</text>
</comment>
<evidence type="ECO:0000313" key="3">
    <source>
        <dbReference type="Proteomes" id="UP001229651"/>
    </source>
</evidence>
<dbReference type="InterPro" id="IPR052898">
    <property type="entry name" value="ACAD10-like"/>
</dbReference>
<dbReference type="PANTHER" id="PTHR47829">
    <property type="entry name" value="HYDROLASE, PUTATIVE (AFU_ORTHOLOGUE AFUA_1G12880)-RELATED"/>
    <property type="match status" value="1"/>
</dbReference>
<dbReference type="InterPro" id="IPR011009">
    <property type="entry name" value="Kinase-like_dom_sf"/>
</dbReference>
<reference evidence="2 3" key="1">
    <citation type="submission" date="2023-07" db="EMBL/GenBank/DDBJ databases">
        <title>Sequencing the genomes of 1000 actinobacteria strains.</title>
        <authorList>
            <person name="Klenk H.-P."/>
        </authorList>
    </citation>
    <scope>NUCLEOTIDE SEQUENCE [LARGE SCALE GENOMIC DNA]</scope>
    <source>
        <strain evidence="2 3">DSM 45805</strain>
    </source>
</reference>
<proteinExistence type="predicted"/>
<gene>
    <name evidence="2" type="ORF">FB470_006287</name>
</gene>
<dbReference type="RefSeq" id="WP_306997353.1">
    <property type="nucleotide sequence ID" value="NZ_JAUSUT010000001.1"/>
</dbReference>
<keyword evidence="3" id="KW-1185">Reference proteome</keyword>
<name>A0ABU0F3Y4_9PSEU</name>